<name>A0A0M9DLC8_9BACI</name>
<evidence type="ECO:0000313" key="10">
    <source>
        <dbReference type="EMBL" id="KOY83252.1"/>
    </source>
</evidence>
<evidence type="ECO:0000313" key="3">
    <source>
        <dbReference type="EMBL" id="KOY81222.1"/>
    </source>
</evidence>
<evidence type="ECO:0000313" key="8">
    <source>
        <dbReference type="EMBL" id="KOY82973.1"/>
    </source>
</evidence>
<evidence type="ECO:0000313" key="7">
    <source>
        <dbReference type="EMBL" id="KOY82765.1"/>
    </source>
</evidence>
<dbReference type="AlphaFoldDB" id="A0A0M9DLC8"/>
<dbReference type="EMBL" id="LGCI01000005">
    <property type="protein sequence ID" value="KOY83536.1"/>
    <property type="molecule type" value="Genomic_DNA"/>
</dbReference>
<dbReference type="EMBL" id="LGCI01000010">
    <property type="protein sequence ID" value="KOY81222.1"/>
    <property type="molecule type" value="Genomic_DNA"/>
</dbReference>
<dbReference type="InterPro" id="IPR010332">
    <property type="entry name" value="ATPase_terminase-su_N"/>
</dbReference>
<dbReference type="STRING" id="33935.ADM90_02850"/>
<dbReference type="Pfam" id="PF06056">
    <property type="entry name" value="Terminase_5"/>
    <property type="match status" value="1"/>
</dbReference>
<proteinExistence type="predicted"/>
<evidence type="ECO:0000313" key="4">
    <source>
        <dbReference type="EMBL" id="KOY81894.1"/>
    </source>
</evidence>
<dbReference type="EMBL" id="LGCI01000005">
    <property type="protein sequence ID" value="KOY82973.1"/>
    <property type="molecule type" value="Genomic_DNA"/>
</dbReference>
<dbReference type="EMBL" id="LGCI01000005">
    <property type="protein sequence ID" value="KOY82765.1"/>
    <property type="molecule type" value="Genomic_DNA"/>
</dbReference>
<evidence type="ECO:0000313" key="11">
    <source>
        <dbReference type="EMBL" id="KOY83536.1"/>
    </source>
</evidence>
<dbReference type="EMBL" id="LGCI01000005">
    <property type="protein sequence ID" value="KOY82757.1"/>
    <property type="molecule type" value="Genomic_DNA"/>
</dbReference>
<feature type="domain" description="Winged helix-turn helix" evidence="2">
    <location>
        <begin position="105"/>
        <end position="162"/>
    </location>
</feature>
<feature type="domain" description="Terminase ATPase subunit N-terminal" evidence="1">
    <location>
        <begin position="24"/>
        <end position="75"/>
    </location>
</feature>
<evidence type="ECO:0000313" key="13">
    <source>
        <dbReference type="Proteomes" id="UP000037977"/>
    </source>
</evidence>
<evidence type="ECO:0000313" key="9">
    <source>
        <dbReference type="EMBL" id="KOY83173.1"/>
    </source>
</evidence>
<dbReference type="EMBL" id="LGCI01000005">
    <property type="protein sequence ID" value="KOY83252.1"/>
    <property type="molecule type" value="Genomic_DNA"/>
</dbReference>
<dbReference type="Proteomes" id="UP000037977">
    <property type="component" value="Unassembled WGS sequence"/>
</dbReference>
<dbReference type="SUPFAM" id="SSF46689">
    <property type="entry name" value="Homeodomain-like"/>
    <property type="match status" value="1"/>
</dbReference>
<accession>A0A0M9DLC8</accession>
<reference evidence="8 13" key="1">
    <citation type="submission" date="2015-07" db="EMBL/GenBank/DDBJ databases">
        <title>Genome sequencing project for genomic taxonomy and phylogenomics of Bacillus-like bacteria.</title>
        <authorList>
            <person name="Liu B."/>
            <person name="Wang J."/>
            <person name="Zhu Y."/>
            <person name="Liu G."/>
            <person name="Chen Q."/>
            <person name="Chen Z."/>
            <person name="Che J."/>
            <person name="Ge C."/>
            <person name="Shi H."/>
            <person name="Pan Z."/>
            <person name="Liu X."/>
        </authorList>
    </citation>
    <scope>NUCLEOTIDE SEQUENCE [LARGE SCALE GENOMIC DNA]</scope>
    <source>
        <strain evidence="8 13">DSM 54</strain>
    </source>
</reference>
<evidence type="ECO:0000259" key="1">
    <source>
        <dbReference type="Pfam" id="PF06056"/>
    </source>
</evidence>
<evidence type="ECO:0000313" key="12">
    <source>
        <dbReference type="EMBL" id="KOY83847.1"/>
    </source>
</evidence>
<dbReference type="PATRIC" id="fig|33935.3.peg.1002"/>
<evidence type="ECO:0000313" key="5">
    <source>
        <dbReference type="EMBL" id="KOY82117.1"/>
    </source>
</evidence>
<organism evidence="8 13">
    <name type="scientific">Lysinibacillus macroides</name>
    <dbReference type="NCBI Taxonomy" id="33935"/>
    <lineage>
        <taxon>Bacteria</taxon>
        <taxon>Bacillati</taxon>
        <taxon>Bacillota</taxon>
        <taxon>Bacilli</taxon>
        <taxon>Bacillales</taxon>
        <taxon>Bacillaceae</taxon>
        <taxon>Lysinibacillus</taxon>
    </lineage>
</organism>
<dbReference type="EMBL" id="LGCI01000005">
    <property type="protein sequence ID" value="KOY83173.1"/>
    <property type="molecule type" value="Genomic_DNA"/>
</dbReference>
<dbReference type="InterPro" id="IPR009057">
    <property type="entry name" value="Homeodomain-like_sf"/>
</dbReference>
<dbReference type="EMBL" id="LGCI01000006">
    <property type="protein sequence ID" value="KOY82117.1"/>
    <property type="molecule type" value="Genomic_DNA"/>
</dbReference>
<dbReference type="EMBL" id="LGCI01000008">
    <property type="protein sequence ID" value="KOY81894.1"/>
    <property type="molecule type" value="Genomic_DNA"/>
</dbReference>
<evidence type="ECO:0000259" key="2">
    <source>
        <dbReference type="Pfam" id="PF13592"/>
    </source>
</evidence>
<protein>
    <submittedName>
        <fullName evidence="8">Uncharacterized protein</fullName>
    </submittedName>
</protein>
<sequence length="171" mass="19791">MLRNEQREELQTAMRQTKDKRLFERYQTVFLHLEGKNNVEIAMIIQRNRATVGEYIKAYKKEGITGLRMGISTGKPHRLTIEQRAELAEIVTTKTPADVGFAPYTNWTLALLVSLVKREWAVSYSLRGMSKLLERMQFSHTRPTYTLANADPEKQKTFKEETFPALKKAIV</sequence>
<dbReference type="EMBL" id="LGCI01000003">
    <property type="protein sequence ID" value="KOY83847.1"/>
    <property type="molecule type" value="Genomic_DNA"/>
</dbReference>
<evidence type="ECO:0000313" key="6">
    <source>
        <dbReference type="EMBL" id="KOY82757.1"/>
    </source>
</evidence>
<dbReference type="InterPro" id="IPR025959">
    <property type="entry name" value="Winged_HTH_dom"/>
</dbReference>
<keyword evidence="13" id="KW-1185">Reference proteome</keyword>
<dbReference type="Pfam" id="PF13592">
    <property type="entry name" value="HTH_33"/>
    <property type="match status" value="1"/>
</dbReference>
<comment type="caution">
    <text evidence="8">The sequence shown here is derived from an EMBL/GenBank/DDBJ whole genome shotgun (WGS) entry which is preliminary data.</text>
</comment>
<gene>
    <name evidence="12" type="ORF">ADM90_02850</name>
    <name evidence="6" type="ORF">ADM90_05335</name>
    <name evidence="7" type="ORF">ADM90_05395</name>
    <name evidence="8" type="ORF">ADM90_06545</name>
    <name evidence="9" type="ORF">ADM90_07755</name>
    <name evidence="10" type="ORF">ADM90_08225</name>
    <name evidence="11" type="ORF">ADM90_09875</name>
    <name evidence="5" type="ORF">ADM90_10745</name>
    <name evidence="4" type="ORF">ADM90_13370</name>
    <name evidence="3" type="ORF">ADM90_18945</name>
</gene>